<dbReference type="STRING" id="1354304.XPG1_2388"/>
<proteinExistence type="predicted"/>
<dbReference type="Proteomes" id="UP000032735">
    <property type="component" value="Chromosome"/>
</dbReference>
<accession>A0A068R4S0</accession>
<reference evidence="1 2" key="1">
    <citation type="submission" date="2013-07" db="EMBL/GenBank/DDBJ databases">
        <authorList>
            <person name="Genoscope - CEA"/>
        </authorList>
    </citation>
    <scope>NUCLEOTIDE SEQUENCE [LARGE SCALE GENOMIC DNA]</scope>
    <source>
        <strain evidence="1 2">G6</strain>
    </source>
</reference>
<gene>
    <name evidence="1" type="ORF">XPG1_2388</name>
</gene>
<evidence type="ECO:0000313" key="1">
    <source>
        <dbReference type="EMBL" id="CDG22044.1"/>
    </source>
</evidence>
<dbReference type="HOGENOM" id="CLU_3413023_0_0_6"/>
<keyword evidence="2" id="KW-1185">Reference proteome</keyword>
<protein>
    <submittedName>
        <fullName evidence="1">Uncharacterized protein</fullName>
    </submittedName>
</protein>
<sequence length="28" mass="3232">MIAVLPVILELLAILYKKYIYLLGKINL</sequence>
<dbReference type="AlphaFoldDB" id="A0A068R4S0"/>
<dbReference type="KEGG" id="xpo:XPG1_2388"/>
<organism evidence="1 2">
    <name type="scientific">Xenorhabdus poinarii G6</name>
    <dbReference type="NCBI Taxonomy" id="1354304"/>
    <lineage>
        <taxon>Bacteria</taxon>
        <taxon>Pseudomonadati</taxon>
        <taxon>Pseudomonadota</taxon>
        <taxon>Gammaproteobacteria</taxon>
        <taxon>Enterobacterales</taxon>
        <taxon>Morganellaceae</taxon>
        <taxon>Xenorhabdus</taxon>
    </lineage>
</organism>
<name>A0A068R4S0_9GAMM</name>
<evidence type="ECO:0000313" key="2">
    <source>
        <dbReference type="Proteomes" id="UP000032735"/>
    </source>
</evidence>
<dbReference type="EMBL" id="FO704551">
    <property type="protein sequence ID" value="CDG22044.1"/>
    <property type="molecule type" value="Genomic_DNA"/>
</dbReference>